<reference evidence="3" key="1">
    <citation type="submission" date="2025-08" db="UniProtKB">
        <authorList>
            <consortium name="Ensembl"/>
        </authorList>
    </citation>
    <scope>IDENTIFICATION</scope>
</reference>
<dbReference type="Ensembl" id="ENSHCOT00000010708.1">
    <property type="protein sequence ID" value="ENSHCOP00000002259.1"/>
    <property type="gene ID" value="ENSHCOG00000003359.1"/>
</dbReference>
<feature type="transmembrane region" description="Helical" evidence="2">
    <location>
        <begin position="353"/>
        <end position="373"/>
    </location>
</feature>
<feature type="transmembrane region" description="Helical" evidence="2">
    <location>
        <begin position="252"/>
        <end position="274"/>
    </location>
</feature>
<dbReference type="SUPFAM" id="SSF161084">
    <property type="entry name" value="MAPEG domain-like"/>
    <property type="match status" value="1"/>
</dbReference>
<dbReference type="KEGG" id="hcq:109514584"/>
<feature type="transmembrane region" description="Helical" evidence="2">
    <location>
        <begin position="210"/>
        <end position="232"/>
    </location>
</feature>
<dbReference type="PANTHER" id="PTHR31004">
    <property type="entry name" value="TRANSMEMBRANE PROTEIN 79"/>
    <property type="match status" value="1"/>
</dbReference>
<feature type="compositionally biased region" description="Basic and acidic residues" evidence="1">
    <location>
        <begin position="87"/>
        <end position="117"/>
    </location>
</feature>
<dbReference type="GeneTree" id="ENSGT00390000002390"/>
<feature type="compositionally biased region" description="Basic and acidic residues" evidence="1">
    <location>
        <begin position="164"/>
        <end position="182"/>
    </location>
</feature>
<dbReference type="GO" id="GO:0032588">
    <property type="term" value="C:trans-Golgi network membrane"/>
    <property type="evidence" value="ECO:0007669"/>
    <property type="project" value="TreeGrafter"/>
</dbReference>
<dbReference type="OrthoDB" id="8887147at2759"/>
<evidence type="ECO:0000256" key="2">
    <source>
        <dbReference type="SAM" id="Phobius"/>
    </source>
</evidence>
<proteinExistence type="predicted"/>
<keyword evidence="2" id="KW-0812">Transmembrane</keyword>
<dbReference type="RefSeq" id="XP_019723387.1">
    <property type="nucleotide sequence ID" value="XM_019867828.1"/>
</dbReference>
<dbReference type="PANTHER" id="PTHR31004:SF2">
    <property type="entry name" value="TRANSMEMBRANE PROTEIN 79A"/>
    <property type="match status" value="1"/>
</dbReference>
<dbReference type="AlphaFoldDB" id="A0A3Q3D498"/>
<sequence length="400" mass="44546">MSCQVPGEEELVVLLPFGPIAQGQLTGSNKTAEEELKEQKPEEVVKMEEEVPGAGDVTLPWPGDRDKRSEDTDGVSLGVCVSDKDDDGLSKAKWRESMPEGDKWRDDLPAVQRDSKGDGSLADDEEENEEEEVSHWVSEKGAMGFTPQVKVIRRQSSEVVPQESRLDMGMDDRHEHDKDVRKSQTPLDDCNELQQNDYLCGDMCSEKLKLALWTALAALVFPFLVWGGYALLPFDSPLMGSAPHRVVYTLRCAVFASVPVLLGVVVQGVARVRYGEMKPSFQSKMPNRKVSLHRHYVSQSVGLFLFYFLQLSVLASYVSHDLIKIVPLLTIIFVFGRLIYWLCLSLGSSIRGLGFGLSFFPMLVMLAANLYFVSSSTGPEAVFDVEPPTTAPPPQQRWWG</sequence>
<accession>A0A3Q3D498</accession>
<feature type="compositionally biased region" description="Basic and acidic residues" evidence="1">
    <location>
        <begin position="31"/>
        <end position="49"/>
    </location>
</feature>
<feature type="region of interest" description="Disordered" evidence="1">
    <location>
        <begin position="21"/>
        <end position="140"/>
    </location>
</feature>
<evidence type="ECO:0000313" key="3">
    <source>
        <dbReference type="Ensembl" id="ENSHCOP00000002259.1"/>
    </source>
</evidence>
<dbReference type="GO" id="GO:0005765">
    <property type="term" value="C:lysosomal membrane"/>
    <property type="evidence" value="ECO:0007669"/>
    <property type="project" value="TreeGrafter"/>
</dbReference>
<dbReference type="CTD" id="796128"/>
<keyword evidence="2" id="KW-0472">Membrane</keyword>
<dbReference type="Proteomes" id="UP000264820">
    <property type="component" value="Unplaced"/>
</dbReference>
<dbReference type="InterPro" id="IPR023352">
    <property type="entry name" value="MAPEG-like_dom_sf"/>
</dbReference>
<dbReference type="OMA" id="PPKLRWW"/>
<name>A0A3Q3D498_HIPCM</name>
<feature type="region of interest" description="Disordered" evidence="1">
    <location>
        <begin position="154"/>
        <end position="185"/>
    </location>
</feature>
<feature type="compositionally biased region" description="Acidic residues" evidence="1">
    <location>
        <begin position="121"/>
        <end position="132"/>
    </location>
</feature>
<dbReference type="GO" id="GO:0045055">
    <property type="term" value="P:regulated exocytosis"/>
    <property type="evidence" value="ECO:0007669"/>
    <property type="project" value="TreeGrafter"/>
</dbReference>
<evidence type="ECO:0000313" key="4">
    <source>
        <dbReference type="Proteomes" id="UP000264820"/>
    </source>
</evidence>
<reference evidence="3" key="2">
    <citation type="submission" date="2025-09" db="UniProtKB">
        <authorList>
            <consortium name="Ensembl"/>
        </authorList>
    </citation>
    <scope>IDENTIFICATION</scope>
</reference>
<feature type="transmembrane region" description="Helical" evidence="2">
    <location>
        <begin position="295"/>
        <end position="319"/>
    </location>
</feature>
<dbReference type="RefSeq" id="XP_019723386.1">
    <property type="nucleotide sequence ID" value="XM_019867827.1"/>
</dbReference>
<keyword evidence="4" id="KW-1185">Reference proteome</keyword>
<dbReference type="GeneID" id="109514584"/>
<organism evidence="3 4">
    <name type="scientific">Hippocampus comes</name>
    <name type="common">Tiger tail seahorse</name>
    <dbReference type="NCBI Taxonomy" id="109280"/>
    <lineage>
        <taxon>Eukaryota</taxon>
        <taxon>Metazoa</taxon>
        <taxon>Chordata</taxon>
        <taxon>Craniata</taxon>
        <taxon>Vertebrata</taxon>
        <taxon>Euteleostomi</taxon>
        <taxon>Actinopterygii</taxon>
        <taxon>Neopterygii</taxon>
        <taxon>Teleostei</taxon>
        <taxon>Neoteleostei</taxon>
        <taxon>Acanthomorphata</taxon>
        <taxon>Syngnathiaria</taxon>
        <taxon>Syngnathiformes</taxon>
        <taxon>Syngnathoidei</taxon>
        <taxon>Syngnathidae</taxon>
        <taxon>Hippocampus</taxon>
    </lineage>
</organism>
<feature type="transmembrane region" description="Helical" evidence="2">
    <location>
        <begin position="325"/>
        <end position="346"/>
    </location>
</feature>
<evidence type="ECO:0000256" key="1">
    <source>
        <dbReference type="SAM" id="MobiDB-lite"/>
    </source>
</evidence>
<protein>
    <submittedName>
        <fullName evidence="3">Transmembrane protein 79a</fullName>
    </submittedName>
</protein>
<keyword evidence="2" id="KW-1133">Transmembrane helix</keyword>